<keyword evidence="1" id="KW-0812">Transmembrane</keyword>
<dbReference type="Proteomes" id="UP000183107">
    <property type="component" value="Unassembled WGS sequence"/>
</dbReference>
<proteinExistence type="predicted"/>
<keyword evidence="1" id="KW-0472">Membrane</keyword>
<feature type="transmembrane region" description="Helical" evidence="1">
    <location>
        <begin position="59"/>
        <end position="80"/>
    </location>
</feature>
<sequence length="275" mass="30413">MNDPNVSARNTLVTSQFSLTLPLTTSCRMKPCCRQRLTPPAIPFSSSAFRLGHRSMRKALCRAVAIAFSITGCLPVPLWAGSERVDIARFSHGDLSGWQPKIFTGITRYTLASKNGRSVLHADSSAAASGLYREVSIELGETPVLNWTWQIGDVLKGADERTRAGDDYTARVYVIFSGGVMFWRTRALNYVWSNNQPIGADWPNAYTGNARMIAVESGSGRAGQWISERRDVREDYRRVFGEEPGRVDAVAIMTDTDNTGATATAWYGDIWFSVE</sequence>
<reference evidence="3" key="1">
    <citation type="submission" date="2016-10" db="EMBL/GenBank/DDBJ databases">
        <authorList>
            <person name="Varghese N."/>
        </authorList>
    </citation>
    <scope>NUCLEOTIDE SEQUENCE [LARGE SCALE GENOMIC DNA]</scope>
    <source>
        <strain evidence="3">Nsp8</strain>
    </source>
</reference>
<dbReference type="EMBL" id="FOVJ01000004">
    <property type="protein sequence ID" value="SFN89960.1"/>
    <property type="molecule type" value="Genomic_DNA"/>
</dbReference>
<dbReference type="RefSeq" id="WP_256208556.1">
    <property type="nucleotide sequence ID" value="NZ_FOVJ01000004.1"/>
</dbReference>
<dbReference type="AlphaFoldDB" id="A0A1I5CSJ9"/>
<evidence type="ECO:0000313" key="2">
    <source>
        <dbReference type="EMBL" id="SFN89960.1"/>
    </source>
</evidence>
<keyword evidence="1" id="KW-1133">Transmembrane helix</keyword>
<evidence type="ECO:0000313" key="3">
    <source>
        <dbReference type="Proteomes" id="UP000183107"/>
    </source>
</evidence>
<keyword evidence="3" id="KW-1185">Reference proteome</keyword>
<organism evidence="2 3">
    <name type="scientific">Nitrosospira briensis</name>
    <dbReference type="NCBI Taxonomy" id="35799"/>
    <lineage>
        <taxon>Bacteria</taxon>
        <taxon>Pseudomonadati</taxon>
        <taxon>Pseudomonadota</taxon>
        <taxon>Betaproteobacteria</taxon>
        <taxon>Nitrosomonadales</taxon>
        <taxon>Nitrosomonadaceae</taxon>
        <taxon>Nitrosospira</taxon>
    </lineage>
</organism>
<evidence type="ECO:0008006" key="4">
    <source>
        <dbReference type="Google" id="ProtNLM"/>
    </source>
</evidence>
<dbReference type="STRING" id="1266925.GCA_000619905_02291"/>
<name>A0A1I5CSJ9_9PROT</name>
<accession>A0A1I5CSJ9</accession>
<dbReference type="Pfam" id="PF11249">
    <property type="entry name" value="DUF3047"/>
    <property type="match status" value="1"/>
</dbReference>
<dbReference type="InterPro" id="IPR021409">
    <property type="entry name" value="DUF3047"/>
</dbReference>
<evidence type="ECO:0000256" key="1">
    <source>
        <dbReference type="SAM" id="Phobius"/>
    </source>
</evidence>
<gene>
    <name evidence="2" type="ORF">SAMN05216386_2124</name>
</gene>
<protein>
    <recommendedName>
        <fullName evidence="4">DUF3047 domain-containing protein</fullName>
    </recommendedName>
</protein>